<dbReference type="Proteomes" id="UP000822993">
    <property type="component" value="Unassembled WGS sequence"/>
</dbReference>
<reference evidence="2 3" key="1">
    <citation type="submission" date="2020-08" db="EMBL/GenBank/DDBJ databases">
        <title>A Genomic Blueprint of the Chicken Gut Microbiome.</title>
        <authorList>
            <person name="Gilroy R."/>
            <person name="Ravi A."/>
            <person name="Getino M."/>
            <person name="Pursley I."/>
            <person name="Horton D.L."/>
            <person name="Alikhan N.-F."/>
            <person name="Baker D."/>
            <person name="Gharbi K."/>
            <person name="Hall N."/>
            <person name="Watson M."/>
            <person name="Adriaenssens E.M."/>
            <person name="Foster-Nyarko E."/>
            <person name="Jarju S."/>
            <person name="Secka A."/>
            <person name="Antonio M."/>
            <person name="Oren A."/>
            <person name="Chaudhuri R."/>
            <person name="La Ragione R.M."/>
            <person name="Hildebrand F."/>
            <person name="Pallen M.J."/>
        </authorList>
    </citation>
    <scope>NUCLEOTIDE SEQUENCE [LARGE SCALE GENOMIC DNA]</scope>
    <source>
        <strain evidence="2 3">Sa1BUA8</strain>
    </source>
</reference>
<evidence type="ECO:0000313" key="2">
    <source>
        <dbReference type="EMBL" id="MBE7699556.1"/>
    </source>
</evidence>
<protein>
    <submittedName>
        <fullName evidence="2">Uncharacterized protein</fullName>
    </submittedName>
</protein>
<feature type="transmembrane region" description="Helical" evidence="1">
    <location>
        <begin position="46"/>
        <end position="67"/>
    </location>
</feature>
<organism evidence="2 3">
    <name type="scientific">Oerskovia douganii</name>
    <dbReference type="NCBI Taxonomy" id="2762210"/>
    <lineage>
        <taxon>Bacteria</taxon>
        <taxon>Bacillati</taxon>
        <taxon>Actinomycetota</taxon>
        <taxon>Actinomycetes</taxon>
        <taxon>Micrococcales</taxon>
        <taxon>Cellulomonadaceae</taxon>
        <taxon>Oerskovia</taxon>
    </lineage>
</organism>
<dbReference type="AlphaFoldDB" id="A0A9D5U8M3"/>
<keyword evidence="1" id="KW-1133">Transmembrane helix</keyword>
<dbReference type="EMBL" id="JACSPN010000004">
    <property type="protein sequence ID" value="MBE7699556.1"/>
    <property type="molecule type" value="Genomic_DNA"/>
</dbReference>
<feature type="transmembrane region" description="Helical" evidence="1">
    <location>
        <begin position="15"/>
        <end position="34"/>
    </location>
</feature>
<proteinExistence type="predicted"/>
<evidence type="ECO:0000313" key="3">
    <source>
        <dbReference type="Proteomes" id="UP000822993"/>
    </source>
</evidence>
<feature type="transmembrane region" description="Helical" evidence="1">
    <location>
        <begin position="130"/>
        <end position="150"/>
    </location>
</feature>
<keyword evidence="3" id="KW-1185">Reference proteome</keyword>
<feature type="transmembrane region" description="Helical" evidence="1">
    <location>
        <begin position="273"/>
        <end position="301"/>
    </location>
</feature>
<feature type="transmembrane region" description="Helical" evidence="1">
    <location>
        <begin position="76"/>
        <end position="93"/>
    </location>
</feature>
<evidence type="ECO:0000256" key="1">
    <source>
        <dbReference type="SAM" id="Phobius"/>
    </source>
</evidence>
<feature type="transmembrane region" description="Helical" evidence="1">
    <location>
        <begin position="208"/>
        <end position="230"/>
    </location>
</feature>
<feature type="transmembrane region" description="Helical" evidence="1">
    <location>
        <begin position="179"/>
        <end position="196"/>
    </location>
</feature>
<sequence length="303" mass="31141">MSSDVLSEGHPARRALVPLAVVVTAGAQLVRLLAAQDSGAVVLPTSTFVIVALSVCLVWPVGQWFVLRRLLGDDPWSQAWATLAVLAVGWYPWLTLTTLAPRDVVAVSFLPVAVGLFLDGRTRRGARRVVELVAGPALAVAVAVVLSGVASRAPGPATPETPAQAAGEVLLGTALRLPPAWLGGALVVCGVVWLVLGRRWLVLPAVHVVLGVLYVLASSPWIPYLGYAAWTSLPPATVFVACLGVSGSLLAGAGAASLLALARGMRLGRWPMVLLAVVALGMAVMSDTGLVAGLVSGVVAVTT</sequence>
<keyword evidence="1" id="KW-0472">Membrane</keyword>
<accession>A0A9D5U8M3</accession>
<name>A0A9D5U8M3_9CELL</name>
<feature type="transmembrane region" description="Helical" evidence="1">
    <location>
        <begin position="236"/>
        <end position="261"/>
    </location>
</feature>
<gene>
    <name evidence="2" type="ORF">H9623_04440</name>
</gene>
<dbReference type="RefSeq" id="WP_193718859.1">
    <property type="nucleotide sequence ID" value="NZ_JACSPN010000004.1"/>
</dbReference>
<keyword evidence="1" id="KW-0812">Transmembrane</keyword>
<comment type="caution">
    <text evidence="2">The sequence shown here is derived from an EMBL/GenBank/DDBJ whole genome shotgun (WGS) entry which is preliminary data.</text>
</comment>